<proteinExistence type="predicted"/>
<sequence length="70" mass="7915">MSIIQTLCKRCYDRCVLIQPNGQLNGLPNNLRKMWPPKGHRTKAGLLSTTLTSGCQRYINIYKVIVLGPE</sequence>
<reference evidence="1 2" key="1">
    <citation type="submission" date="2024-06" db="EMBL/GenBank/DDBJ databases">
        <authorList>
            <person name="Pan Q."/>
            <person name="Wen M."/>
            <person name="Jouanno E."/>
            <person name="Zahm M."/>
            <person name="Klopp C."/>
            <person name="Cabau C."/>
            <person name="Louis A."/>
            <person name="Berthelot C."/>
            <person name="Parey E."/>
            <person name="Roest Crollius H."/>
            <person name="Montfort J."/>
            <person name="Robinson-Rechavi M."/>
            <person name="Bouchez O."/>
            <person name="Lampietro C."/>
            <person name="Lopez Roques C."/>
            <person name="Donnadieu C."/>
            <person name="Postlethwait J."/>
            <person name="Bobe J."/>
            <person name="Verreycken H."/>
            <person name="Guiguen Y."/>
        </authorList>
    </citation>
    <scope>NUCLEOTIDE SEQUENCE [LARGE SCALE GENOMIC DNA]</scope>
    <source>
        <strain evidence="1">Up_M1</strain>
        <tissue evidence="1">Testis</tissue>
    </source>
</reference>
<keyword evidence="2" id="KW-1185">Reference proteome</keyword>
<gene>
    <name evidence="1" type="ORF">UPYG_G00105430</name>
</gene>
<protein>
    <submittedName>
        <fullName evidence="1">Uncharacterized protein</fullName>
    </submittedName>
</protein>
<name>A0ABD0X2S5_UMBPY</name>
<dbReference type="EMBL" id="JAGEUA010000003">
    <property type="protein sequence ID" value="KAL0993270.1"/>
    <property type="molecule type" value="Genomic_DNA"/>
</dbReference>
<evidence type="ECO:0000313" key="2">
    <source>
        <dbReference type="Proteomes" id="UP001557470"/>
    </source>
</evidence>
<accession>A0ABD0X2S5</accession>
<dbReference type="Proteomes" id="UP001557470">
    <property type="component" value="Unassembled WGS sequence"/>
</dbReference>
<organism evidence="1 2">
    <name type="scientific">Umbra pygmaea</name>
    <name type="common">Eastern mudminnow</name>
    <dbReference type="NCBI Taxonomy" id="75934"/>
    <lineage>
        <taxon>Eukaryota</taxon>
        <taxon>Metazoa</taxon>
        <taxon>Chordata</taxon>
        <taxon>Craniata</taxon>
        <taxon>Vertebrata</taxon>
        <taxon>Euteleostomi</taxon>
        <taxon>Actinopterygii</taxon>
        <taxon>Neopterygii</taxon>
        <taxon>Teleostei</taxon>
        <taxon>Protacanthopterygii</taxon>
        <taxon>Esociformes</taxon>
        <taxon>Umbridae</taxon>
        <taxon>Umbra</taxon>
    </lineage>
</organism>
<dbReference type="AlphaFoldDB" id="A0ABD0X2S5"/>
<comment type="caution">
    <text evidence="1">The sequence shown here is derived from an EMBL/GenBank/DDBJ whole genome shotgun (WGS) entry which is preliminary data.</text>
</comment>
<evidence type="ECO:0000313" key="1">
    <source>
        <dbReference type="EMBL" id="KAL0993270.1"/>
    </source>
</evidence>